<dbReference type="Pfam" id="PF20434">
    <property type="entry name" value="BD-FAE"/>
    <property type="match status" value="1"/>
</dbReference>
<gene>
    <name evidence="4" type="ORF">P9875_12285</name>
</gene>
<evidence type="ECO:0000313" key="5">
    <source>
        <dbReference type="Proteomes" id="UP001219584"/>
    </source>
</evidence>
<keyword evidence="5" id="KW-1185">Reference proteome</keyword>
<evidence type="ECO:0000313" key="4">
    <source>
        <dbReference type="EMBL" id="WFR81880.1"/>
    </source>
</evidence>
<evidence type="ECO:0000259" key="3">
    <source>
        <dbReference type="Pfam" id="PF20434"/>
    </source>
</evidence>
<reference evidence="4 5" key="1">
    <citation type="submission" date="2023-04" db="EMBL/GenBank/DDBJ databases">
        <title>Nanopore sequencing of Janthinobacterium from water.</title>
        <authorList>
            <person name="Ciuchcinski K."/>
            <person name="Rokowska A."/>
            <person name="Dziewit L."/>
        </authorList>
    </citation>
    <scope>NUCLEOTIDE SEQUENCE [LARGE SCALE GENOMIC DNA]</scope>
    <source>
        <strain evidence="4 5">DEMB2</strain>
    </source>
</reference>
<keyword evidence="1 4" id="KW-0378">Hydrolase</keyword>
<feature type="domain" description="BD-FAE-like" evidence="3">
    <location>
        <begin position="55"/>
        <end position="223"/>
    </location>
</feature>
<dbReference type="RefSeq" id="WP_278318523.1">
    <property type="nucleotide sequence ID" value="NZ_CP121464.1"/>
</dbReference>
<evidence type="ECO:0000256" key="2">
    <source>
        <dbReference type="SAM" id="MobiDB-lite"/>
    </source>
</evidence>
<dbReference type="InterPro" id="IPR029058">
    <property type="entry name" value="AB_hydrolase_fold"/>
</dbReference>
<dbReference type="InterPro" id="IPR049492">
    <property type="entry name" value="BD-FAE-like_dom"/>
</dbReference>
<dbReference type="SUPFAM" id="SSF53474">
    <property type="entry name" value="alpha/beta-Hydrolases"/>
    <property type="match status" value="1"/>
</dbReference>
<dbReference type="Gene3D" id="3.40.50.1820">
    <property type="entry name" value="alpha/beta hydrolase"/>
    <property type="match status" value="1"/>
</dbReference>
<organism evidence="4 5">
    <name type="scientific">Janthinobacterium rivuli</name>
    <dbReference type="NCBI Taxonomy" id="2751478"/>
    <lineage>
        <taxon>Bacteria</taxon>
        <taxon>Pseudomonadati</taxon>
        <taxon>Pseudomonadota</taxon>
        <taxon>Betaproteobacteria</taxon>
        <taxon>Burkholderiales</taxon>
        <taxon>Oxalobacteraceae</taxon>
        <taxon>Janthinobacterium</taxon>
    </lineage>
</organism>
<protein>
    <submittedName>
        <fullName evidence="4">Alpha/beta hydrolase</fullName>
    </submittedName>
</protein>
<dbReference type="PROSITE" id="PS51257">
    <property type="entry name" value="PROKAR_LIPOPROTEIN"/>
    <property type="match status" value="1"/>
</dbReference>
<dbReference type="GO" id="GO:0016787">
    <property type="term" value="F:hydrolase activity"/>
    <property type="evidence" value="ECO:0007669"/>
    <property type="project" value="UniProtKB-KW"/>
</dbReference>
<sequence>MTILRTTLLGVLGAIPLAAGLAACSPLIAINALSSGSASQVTRGLAYGPLPRQKLDVYAPKVRKGPVPVVVFFYGGNWTTGERADYAFVGHALAARGYLAVIADYRLYPDVHYPEILQDAARAVAWAAMESSRHGGDPARLFIMGHSAGAYNAAMVALDASLLARHGMRPHDLRGWIGLAGPYDFLPIENTTTRPVFFYPDTPAASQPIHHVTAEAPPALLIAPLPGQDKLVDPQRNTGGLAQALRALSRPVTETYFDHVGHATLVATLASPLRRLAPTLDAVSAFIDANSGTGDAVSSALLSADLPADVPTKALPASIALPSRSAGTATPAPELHAYDKTPAP</sequence>
<feature type="region of interest" description="Disordered" evidence="2">
    <location>
        <begin position="322"/>
        <end position="344"/>
    </location>
</feature>
<accession>A0ABY8IAA2</accession>
<dbReference type="PANTHER" id="PTHR48081:SF9">
    <property type="entry name" value="CARBOXYLESTERASE"/>
    <property type="match status" value="1"/>
</dbReference>
<dbReference type="EMBL" id="CP121464">
    <property type="protein sequence ID" value="WFR81880.1"/>
    <property type="molecule type" value="Genomic_DNA"/>
</dbReference>
<proteinExistence type="predicted"/>
<dbReference type="Proteomes" id="UP001219584">
    <property type="component" value="Chromosome"/>
</dbReference>
<evidence type="ECO:0000256" key="1">
    <source>
        <dbReference type="ARBA" id="ARBA00022801"/>
    </source>
</evidence>
<dbReference type="InterPro" id="IPR050300">
    <property type="entry name" value="GDXG_lipolytic_enzyme"/>
</dbReference>
<name>A0ABY8IAA2_9BURK</name>
<dbReference type="PANTHER" id="PTHR48081">
    <property type="entry name" value="AB HYDROLASE SUPERFAMILY PROTEIN C4A8.06C"/>
    <property type="match status" value="1"/>
</dbReference>